<dbReference type="EMBL" id="GL379820">
    <property type="protein sequence ID" value="EGT47477.1"/>
    <property type="molecule type" value="Genomic_DNA"/>
</dbReference>
<dbReference type="InParanoid" id="G0MYK9"/>
<accession>G0MYK9</accession>
<reference evidence="3" key="1">
    <citation type="submission" date="2011-07" db="EMBL/GenBank/DDBJ databases">
        <authorList>
            <consortium name="Caenorhabditis brenneri Sequencing and Analysis Consortium"/>
            <person name="Wilson R.K."/>
        </authorList>
    </citation>
    <scope>NUCLEOTIDE SEQUENCE [LARGE SCALE GENOMIC DNA]</scope>
    <source>
        <strain evidence="3">PB2801</strain>
    </source>
</reference>
<gene>
    <name evidence="2" type="ORF">CAEBREN_25946</name>
</gene>
<dbReference type="HOGENOM" id="CLU_2608142_0_0_1"/>
<evidence type="ECO:0000256" key="1">
    <source>
        <dbReference type="SAM" id="MobiDB-lite"/>
    </source>
</evidence>
<feature type="region of interest" description="Disordered" evidence="1">
    <location>
        <begin position="56"/>
        <end position="79"/>
    </location>
</feature>
<proteinExistence type="predicted"/>
<organism evidence="3">
    <name type="scientific">Caenorhabditis brenneri</name>
    <name type="common">Nematode worm</name>
    <dbReference type="NCBI Taxonomy" id="135651"/>
    <lineage>
        <taxon>Eukaryota</taxon>
        <taxon>Metazoa</taxon>
        <taxon>Ecdysozoa</taxon>
        <taxon>Nematoda</taxon>
        <taxon>Chromadorea</taxon>
        <taxon>Rhabditida</taxon>
        <taxon>Rhabditina</taxon>
        <taxon>Rhabditomorpha</taxon>
        <taxon>Rhabditoidea</taxon>
        <taxon>Rhabditidae</taxon>
        <taxon>Peloderinae</taxon>
        <taxon>Caenorhabditis</taxon>
    </lineage>
</organism>
<evidence type="ECO:0000313" key="2">
    <source>
        <dbReference type="EMBL" id="EGT47477.1"/>
    </source>
</evidence>
<name>G0MYK9_CAEBE</name>
<protein>
    <submittedName>
        <fullName evidence="2">Uncharacterized protein</fullName>
    </submittedName>
</protein>
<dbReference type="AlphaFoldDB" id="G0MYK9"/>
<sequence length="79" mass="8739">MERFYAIKKQEASIVQRLGSDKHPSFCGGPHESPNAGIAKPALHNKDRVILTVRHPNKAPQQQQKLEGEPAAKRANTSQ</sequence>
<keyword evidence="3" id="KW-1185">Reference proteome</keyword>
<evidence type="ECO:0000313" key="3">
    <source>
        <dbReference type="Proteomes" id="UP000008068"/>
    </source>
</evidence>
<dbReference type="Proteomes" id="UP000008068">
    <property type="component" value="Unassembled WGS sequence"/>
</dbReference>